<gene>
    <name evidence="1" type="ORF">LCGC14_3054810</name>
</gene>
<dbReference type="EMBL" id="LAZR01064494">
    <property type="protein sequence ID" value="KKK57404.1"/>
    <property type="molecule type" value="Genomic_DNA"/>
</dbReference>
<dbReference type="AlphaFoldDB" id="A0A0F8YTK2"/>
<evidence type="ECO:0000313" key="1">
    <source>
        <dbReference type="EMBL" id="KKK57404.1"/>
    </source>
</evidence>
<sequence length="331" mass="39086">TIVQEKPLNRLTDYNKYFYAQKRPSAAIWKLPYSSWNNAFYGLWDNKHKLFVQIIRALAEGNGIRGISRIFEIDKNTVLKYLKRAAYQCRRVTDFFIREMHVEELQLDEMWSFVYKKEKNLEENDYISCLNGDQWCWIAKDVRTKVIVQYEIGKRTYQLASDLIRNFKRRTNGVYPSLITSDGYKGYKMALLKFYGETTKKKVKVPPPQMDYVVVKKTRKNGRVVDIKIEVIFGTIQRINNKINNSPVSTNVNVAFVERSHLSRRQFNRRLTRKTSGFSKKLQNHLWQFELETTIHNFVRPHRGLKYNTPMMAAGKTGHVWSVEELLSFSV</sequence>
<evidence type="ECO:0008006" key="2">
    <source>
        <dbReference type="Google" id="ProtNLM"/>
    </source>
</evidence>
<proteinExistence type="predicted"/>
<protein>
    <recommendedName>
        <fullName evidence="2">DDE domain-containing protein</fullName>
    </recommendedName>
</protein>
<feature type="non-terminal residue" evidence="1">
    <location>
        <position position="1"/>
    </location>
</feature>
<comment type="caution">
    <text evidence="1">The sequence shown here is derived from an EMBL/GenBank/DDBJ whole genome shotgun (WGS) entry which is preliminary data.</text>
</comment>
<organism evidence="1">
    <name type="scientific">marine sediment metagenome</name>
    <dbReference type="NCBI Taxonomy" id="412755"/>
    <lineage>
        <taxon>unclassified sequences</taxon>
        <taxon>metagenomes</taxon>
        <taxon>ecological metagenomes</taxon>
    </lineage>
</organism>
<accession>A0A0F8YTK2</accession>
<reference evidence="1" key="1">
    <citation type="journal article" date="2015" name="Nature">
        <title>Complex archaea that bridge the gap between prokaryotes and eukaryotes.</title>
        <authorList>
            <person name="Spang A."/>
            <person name="Saw J.H."/>
            <person name="Jorgensen S.L."/>
            <person name="Zaremba-Niedzwiedzka K."/>
            <person name="Martijn J."/>
            <person name="Lind A.E."/>
            <person name="van Eijk R."/>
            <person name="Schleper C."/>
            <person name="Guy L."/>
            <person name="Ettema T.J."/>
        </authorList>
    </citation>
    <scope>NUCLEOTIDE SEQUENCE</scope>
</reference>
<name>A0A0F8YTK2_9ZZZZ</name>